<evidence type="ECO:0000313" key="1">
    <source>
        <dbReference type="Proteomes" id="UP000887565"/>
    </source>
</evidence>
<sequence>MEYSKVTFKAQCPAAFTFPNDLLMPDDFFRLQKKGKREVRCDVEDLTNSPRHFKIINEAVQSQVAECPPLNDGSRSEHAVLSLCRAADYPMNCGRQRDCPTKNKTFKTSYCRLDGQQLTHLMISKCLTIQIIEC</sequence>
<evidence type="ECO:0000313" key="2">
    <source>
        <dbReference type="WBParaSite" id="nRc.2.0.1.t47688-RA"/>
    </source>
</evidence>
<accession>A0A915LBF7</accession>
<dbReference type="AlphaFoldDB" id="A0A915LBF7"/>
<name>A0A915LBF7_ROMCU</name>
<dbReference type="WBParaSite" id="nRc.2.0.1.t47688-RA">
    <property type="protein sequence ID" value="nRc.2.0.1.t47688-RA"/>
    <property type="gene ID" value="nRc.2.0.1.g47688"/>
</dbReference>
<keyword evidence="1" id="KW-1185">Reference proteome</keyword>
<proteinExistence type="predicted"/>
<protein>
    <submittedName>
        <fullName evidence="2">Uncharacterized protein</fullName>
    </submittedName>
</protein>
<organism evidence="1 2">
    <name type="scientific">Romanomermis culicivorax</name>
    <name type="common">Nematode worm</name>
    <dbReference type="NCBI Taxonomy" id="13658"/>
    <lineage>
        <taxon>Eukaryota</taxon>
        <taxon>Metazoa</taxon>
        <taxon>Ecdysozoa</taxon>
        <taxon>Nematoda</taxon>
        <taxon>Enoplea</taxon>
        <taxon>Dorylaimia</taxon>
        <taxon>Mermithida</taxon>
        <taxon>Mermithoidea</taxon>
        <taxon>Mermithidae</taxon>
        <taxon>Romanomermis</taxon>
    </lineage>
</organism>
<reference evidence="2" key="1">
    <citation type="submission" date="2022-11" db="UniProtKB">
        <authorList>
            <consortium name="WormBaseParasite"/>
        </authorList>
    </citation>
    <scope>IDENTIFICATION</scope>
</reference>
<dbReference type="Proteomes" id="UP000887565">
    <property type="component" value="Unplaced"/>
</dbReference>